<accession>A0ABZ2CHE8</accession>
<reference evidence="1 2" key="1">
    <citation type="submission" date="2023-10" db="EMBL/GenBank/DDBJ databases">
        <title>Niallia locisalis sp.nov. isolated from a salt pond sample.</title>
        <authorList>
            <person name="Li X.-J."/>
            <person name="Dong L."/>
        </authorList>
    </citation>
    <scope>NUCLEOTIDE SEQUENCE [LARGE SCALE GENOMIC DNA]</scope>
    <source>
        <strain evidence="1 2">DSM 29761</strain>
    </source>
</reference>
<sequence>MKTVAQYVDFLKSKGFHLREDAIGFIHFGKQYTKATDELTNTAIELTLKAQKEFDGSYYISLLEMLVKNKISTRGAAIRFLKERELMAIS</sequence>
<protein>
    <submittedName>
        <fullName evidence="1">DUF6123 family protein</fullName>
    </submittedName>
</protein>
<evidence type="ECO:0000313" key="1">
    <source>
        <dbReference type="EMBL" id="WVX82963.1"/>
    </source>
</evidence>
<gene>
    <name evidence="1" type="ORF">R4Z09_08305</name>
</gene>
<dbReference type="EMBL" id="CP137640">
    <property type="protein sequence ID" value="WVX82963.1"/>
    <property type="molecule type" value="Genomic_DNA"/>
</dbReference>
<dbReference type="InterPro" id="IPR046126">
    <property type="entry name" value="DUF6123"/>
</dbReference>
<evidence type="ECO:0000313" key="2">
    <source>
        <dbReference type="Proteomes" id="UP001357223"/>
    </source>
</evidence>
<dbReference type="Proteomes" id="UP001357223">
    <property type="component" value="Chromosome"/>
</dbReference>
<dbReference type="RefSeq" id="WP_338451857.1">
    <property type="nucleotide sequence ID" value="NZ_CP137640.1"/>
</dbReference>
<keyword evidence="2" id="KW-1185">Reference proteome</keyword>
<name>A0ABZ2CHE8_9BACI</name>
<organism evidence="1 2">
    <name type="scientific">Niallia oryzisoli</name>
    <dbReference type="NCBI Taxonomy" id="1737571"/>
    <lineage>
        <taxon>Bacteria</taxon>
        <taxon>Bacillati</taxon>
        <taxon>Bacillota</taxon>
        <taxon>Bacilli</taxon>
        <taxon>Bacillales</taxon>
        <taxon>Bacillaceae</taxon>
        <taxon>Niallia</taxon>
    </lineage>
</organism>
<proteinExistence type="predicted"/>
<dbReference type="Pfam" id="PF19618">
    <property type="entry name" value="DUF6123"/>
    <property type="match status" value="1"/>
</dbReference>